<sequence length="170" mass="19090">MNGADKTRIEQFLSKWLGSEGNERANYQGFFLDLCDALGVDKPLPKGNAADDPYCFDKDIKFYSSQKTAPTTRFADFYKEGCFLIEAKQGSAASSKGHGKRGTKAYRDAMQKAFNQTRAYAGMLTVRPPFLITCDIGSHFEMWEGFSGEYGSYGARRRLNLKDLAQPEEF</sequence>
<reference evidence="2 3" key="1">
    <citation type="submission" date="2015-09" db="EMBL/GenBank/DDBJ databases">
        <title>Identification and resolution of microdiversity through metagenomic sequencing of parallel consortia.</title>
        <authorList>
            <person name="Nelson W.C."/>
            <person name="Romine M.F."/>
            <person name="Lindemann S.R."/>
        </authorList>
    </citation>
    <scope>NUCLEOTIDE SEQUENCE [LARGE SCALE GENOMIC DNA]</scope>
    <source>
        <strain evidence="2">Ana</strain>
    </source>
</reference>
<organism evidence="2 3">
    <name type="scientific">Phormidesmis priestleyi Ana</name>
    <dbReference type="NCBI Taxonomy" id="1666911"/>
    <lineage>
        <taxon>Bacteria</taxon>
        <taxon>Bacillati</taxon>
        <taxon>Cyanobacteriota</taxon>
        <taxon>Cyanophyceae</taxon>
        <taxon>Leptolyngbyales</taxon>
        <taxon>Leptolyngbyaceae</taxon>
        <taxon>Phormidesmis</taxon>
    </lineage>
</organism>
<dbReference type="InterPro" id="IPR046817">
    <property type="entry name" value="MmeI_N"/>
</dbReference>
<proteinExistence type="predicted"/>
<feature type="domain" description="MmeI-like N-terminal" evidence="1">
    <location>
        <begin position="7"/>
        <end position="169"/>
    </location>
</feature>
<protein>
    <recommendedName>
        <fullName evidence="1">MmeI-like N-terminal domain-containing protein</fullName>
    </recommendedName>
</protein>
<dbReference type="Pfam" id="PF20464">
    <property type="entry name" value="MmeI_N"/>
    <property type="match status" value="1"/>
</dbReference>
<evidence type="ECO:0000313" key="3">
    <source>
        <dbReference type="Proteomes" id="UP000050465"/>
    </source>
</evidence>
<comment type="caution">
    <text evidence="2">The sequence shown here is derived from an EMBL/GenBank/DDBJ whole genome shotgun (WGS) entry which is preliminary data.</text>
</comment>
<accession>A0A0P8DJB9</accession>
<dbReference type="EMBL" id="LJZR01000004">
    <property type="protein sequence ID" value="KPQ36881.1"/>
    <property type="molecule type" value="Genomic_DNA"/>
</dbReference>
<evidence type="ECO:0000313" key="2">
    <source>
        <dbReference type="EMBL" id="KPQ36881.1"/>
    </source>
</evidence>
<gene>
    <name evidence="2" type="ORF">HLUCCA11_05145</name>
</gene>
<evidence type="ECO:0000259" key="1">
    <source>
        <dbReference type="Pfam" id="PF20464"/>
    </source>
</evidence>
<dbReference type="Proteomes" id="UP000050465">
    <property type="component" value="Unassembled WGS sequence"/>
</dbReference>
<dbReference type="AlphaFoldDB" id="A0A0P8DJB9"/>
<name>A0A0P8DJB9_9CYAN</name>
<dbReference type="STRING" id="1666911.HLUCCA11_05145"/>